<organism evidence="2 3">
    <name type="scientific">Clostridium beijerinckii</name>
    <name type="common">Clostridium MP</name>
    <dbReference type="NCBI Taxonomy" id="1520"/>
    <lineage>
        <taxon>Bacteria</taxon>
        <taxon>Bacillati</taxon>
        <taxon>Bacillota</taxon>
        <taxon>Clostridia</taxon>
        <taxon>Eubacteriales</taxon>
        <taxon>Clostridiaceae</taxon>
        <taxon>Clostridium</taxon>
    </lineage>
</organism>
<evidence type="ECO:0000313" key="2">
    <source>
        <dbReference type="EMBL" id="MBF7809031.1"/>
    </source>
</evidence>
<name>A0AAE2RRQ9_CLOBE</name>
<comment type="caution">
    <text evidence="2">The sequence shown here is derived from an EMBL/GenBank/DDBJ whole genome shotgun (WGS) entry which is preliminary data.</text>
</comment>
<feature type="transmembrane region" description="Helical" evidence="1">
    <location>
        <begin position="12"/>
        <end position="37"/>
    </location>
</feature>
<keyword evidence="1" id="KW-0472">Membrane</keyword>
<dbReference type="PROSITE" id="PS00409">
    <property type="entry name" value="PROKAR_NTER_METHYL"/>
    <property type="match status" value="1"/>
</dbReference>
<dbReference type="AlphaFoldDB" id="A0AAE2RRQ9"/>
<gene>
    <name evidence="2" type="ORF">IS491_10210</name>
</gene>
<proteinExistence type="predicted"/>
<dbReference type="InterPro" id="IPR045584">
    <property type="entry name" value="Pilin-like"/>
</dbReference>
<dbReference type="InterPro" id="IPR012902">
    <property type="entry name" value="N_methyl_site"/>
</dbReference>
<dbReference type="RefSeq" id="WP_077831077.1">
    <property type="nucleotide sequence ID" value="NZ_CP053893.1"/>
</dbReference>
<dbReference type="SUPFAM" id="SSF54523">
    <property type="entry name" value="Pili subunits"/>
    <property type="match status" value="1"/>
</dbReference>
<reference evidence="2" key="1">
    <citation type="submission" date="2020-11" db="EMBL/GenBank/DDBJ databases">
        <authorList>
            <person name="Thieme N."/>
            <person name="Liebl W."/>
            <person name="Zverlov V."/>
        </authorList>
    </citation>
    <scope>NUCLEOTIDE SEQUENCE</scope>
    <source>
        <strain evidence="2">NT08</strain>
    </source>
</reference>
<dbReference type="NCBIfam" id="TIGR02532">
    <property type="entry name" value="IV_pilin_GFxxxE"/>
    <property type="match status" value="1"/>
</dbReference>
<dbReference type="Proteomes" id="UP000631418">
    <property type="component" value="Unassembled WGS sequence"/>
</dbReference>
<accession>A0AAE2RRQ9</accession>
<dbReference type="EMBL" id="JADOEF010000001">
    <property type="protein sequence ID" value="MBF7809031.1"/>
    <property type="molecule type" value="Genomic_DNA"/>
</dbReference>
<dbReference type="Pfam" id="PF07963">
    <property type="entry name" value="N_methyl"/>
    <property type="match status" value="1"/>
</dbReference>
<protein>
    <submittedName>
        <fullName evidence="2">Prepilin-type N-terminal cleavage/methylation domain-containing protein</fullName>
    </submittedName>
</protein>
<evidence type="ECO:0000313" key="3">
    <source>
        <dbReference type="Proteomes" id="UP000631418"/>
    </source>
</evidence>
<sequence length="330" mass="36645">MKRNFQKYEGFTLLEVIISMALIAIISVGVYNAYLLLIKQTKDAQVKQTAALKGKNVIEEIKVATKNGEFHISEGALNVGSINFEQSAGGSVAVYKRYLDENYNECSESLSKYVETITLNKTQASIDGKSIEVNSAGGIGNAGSSDDNVETFDYSVFVKNNNGSIEIGRVDDESGDLGTSPVEIKSDKDIKLFAYTSWDSSKKQKKIIIKDEDGKQLIGRVFSNVDSIEKAKKQIKFTVNFKDYVLDKSKNIQINLYNKDDEPINICLEKSSDLNVDIETRQGEVNVYNNRSEEGTQIGDLHDIKVQVAYTNGGDLFTGYFNENIDVENP</sequence>
<keyword evidence="1" id="KW-0812">Transmembrane</keyword>
<evidence type="ECO:0000256" key="1">
    <source>
        <dbReference type="SAM" id="Phobius"/>
    </source>
</evidence>
<keyword evidence="1" id="KW-1133">Transmembrane helix</keyword>